<dbReference type="SUPFAM" id="SSF50978">
    <property type="entry name" value="WD40 repeat-like"/>
    <property type="match status" value="1"/>
</dbReference>
<evidence type="ECO:0000256" key="4">
    <source>
        <dbReference type="ARBA" id="ARBA00022840"/>
    </source>
</evidence>
<dbReference type="PROSITE" id="PS00108">
    <property type="entry name" value="PROTEIN_KINASE_ST"/>
    <property type="match status" value="1"/>
</dbReference>
<evidence type="ECO:0000256" key="3">
    <source>
        <dbReference type="ARBA" id="ARBA00022777"/>
    </source>
</evidence>
<reference evidence="8 9" key="1">
    <citation type="submission" date="2021-06" db="EMBL/GenBank/DDBJ databases">
        <title>Complete genome of Haloferula helveola possessing various polysaccharide degrading enzymes.</title>
        <authorList>
            <person name="Takami H."/>
            <person name="Huang C."/>
            <person name="Hamasaki K."/>
        </authorList>
    </citation>
    <scope>NUCLEOTIDE SEQUENCE [LARGE SCALE GENOMIC DNA]</scope>
    <source>
        <strain evidence="8 9">CN-1</strain>
    </source>
</reference>
<dbReference type="PROSITE" id="PS50011">
    <property type="entry name" value="PROTEIN_KINASE_DOM"/>
    <property type="match status" value="1"/>
</dbReference>
<dbReference type="InterPro" id="IPR000719">
    <property type="entry name" value="Prot_kinase_dom"/>
</dbReference>
<organism evidence="8 9">
    <name type="scientific">Haloferula helveola</name>
    <dbReference type="NCBI Taxonomy" id="490095"/>
    <lineage>
        <taxon>Bacteria</taxon>
        <taxon>Pseudomonadati</taxon>
        <taxon>Verrucomicrobiota</taxon>
        <taxon>Verrucomicrobiia</taxon>
        <taxon>Verrucomicrobiales</taxon>
        <taxon>Verrucomicrobiaceae</taxon>
        <taxon>Haloferula</taxon>
    </lineage>
</organism>
<dbReference type="SMART" id="SM00220">
    <property type="entry name" value="S_TKc"/>
    <property type="match status" value="1"/>
</dbReference>
<dbReference type="InterPro" id="IPR011044">
    <property type="entry name" value="Quino_amine_DH_bsu"/>
</dbReference>
<dbReference type="Proteomes" id="UP001374893">
    <property type="component" value="Chromosome"/>
</dbReference>
<keyword evidence="9" id="KW-1185">Reference proteome</keyword>
<feature type="repeat" description="WD" evidence="5">
    <location>
        <begin position="425"/>
        <end position="466"/>
    </location>
</feature>
<dbReference type="InterPro" id="IPR008271">
    <property type="entry name" value="Ser/Thr_kinase_AS"/>
</dbReference>
<dbReference type="EMBL" id="AP024702">
    <property type="protein sequence ID" value="BCX49907.1"/>
    <property type="molecule type" value="Genomic_DNA"/>
</dbReference>
<evidence type="ECO:0000259" key="7">
    <source>
        <dbReference type="PROSITE" id="PS50011"/>
    </source>
</evidence>
<dbReference type="Gene3D" id="1.10.510.10">
    <property type="entry name" value="Transferase(Phosphotransferase) domain 1"/>
    <property type="match status" value="1"/>
</dbReference>
<dbReference type="SUPFAM" id="SSF50969">
    <property type="entry name" value="YVTN repeat-like/Quinoprotein amine dehydrogenase"/>
    <property type="match status" value="1"/>
</dbReference>
<feature type="repeat" description="WD" evidence="5">
    <location>
        <begin position="965"/>
        <end position="1006"/>
    </location>
</feature>
<evidence type="ECO:0000313" key="9">
    <source>
        <dbReference type="Proteomes" id="UP001374893"/>
    </source>
</evidence>
<dbReference type="InterPro" id="IPR011009">
    <property type="entry name" value="Kinase-like_dom_sf"/>
</dbReference>
<dbReference type="Pfam" id="PF00400">
    <property type="entry name" value="WD40"/>
    <property type="match status" value="4"/>
</dbReference>
<dbReference type="InterPro" id="IPR036322">
    <property type="entry name" value="WD40_repeat_dom_sf"/>
</dbReference>
<keyword evidence="1" id="KW-0808">Transferase</keyword>
<evidence type="ECO:0000256" key="6">
    <source>
        <dbReference type="PROSITE-ProRule" id="PRU10141"/>
    </source>
</evidence>
<dbReference type="Gene3D" id="2.130.10.10">
    <property type="entry name" value="YVTN repeat-like/Quinoprotein amine dehydrogenase"/>
    <property type="match status" value="3"/>
</dbReference>
<dbReference type="InterPro" id="IPR001680">
    <property type="entry name" value="WD40_rpt"/>
</dbReference>
<dbReference type="PANTHER" id="PTHR43289:SF6">
    <property type="entry name" value="SERINE_THREONINE-PROTEIN KINASE NEKL-3"/>
    <property type="match status" value="1"/>
</dbReference>
<gene>
    <name evidence="8" type="ORF">HAHE_38150</name>
</gene>
<sequence>MADSKCPVCGRESDGVCRHCLVDGLFSEESDLFELPGDLGGFRLLKRIGRGASGEVWQAFQPGPDREVALKVFLDPRLGGTADRSRFMAEAQALGKLDHPGIVPVYATGEDAGFLFIASRWMKGGTLADRSPVRGDRNGCRGVVEILSKLARAVAHAHRHGLVHRDIKPANVLLDPEGEPCLADFGIAVAAGLDESGSTSGTPAYMAPEQARGDAVTTSVDIFGLGAVMFDLLAGQPPDRKVEKRWRSLASVDLDAAAICQRCLSEDPGQRYGSADDLADDLDRWLAGEPVKARPVGWNERLLKWAKRRPAQAGLSGLAAASALALAIILVVGSDALRRERNVAVEQERLARSNAERAEQTADDLREHAYAADVYLASRAIEDGQLGVARSMLERHVPEDGEPDVRGFEWAAYLAMCGGDDERMFADHQAAVTSVAFSPDGRHVASVGRDGLIFVREVETGRLALSLPEADAPVGAAEIPLMAKLVAASPEIRNRILRAELNPDEVRMRGRPARLGDLTAVAWAPDGTRFATGAAGAYVRLWSFPDGKLTGLLPLQSVREVRFVRDGSHLAVLHGYGQEFAIRIYDLDSMTEVWKSAPAEPAMAVHKDRLAWMEIGGGPLRVIDLRSFEEVSELPASIGLSALGYSIDGSRLFGVSPDGRAERMWKPDGQVVAPDELPNGAVRSVVATSGGFAVAGTGQTVVIRSGENLSSRQVMRGHEDEILCLSVSTDGRRIASGAKDRTVRIWRLGEMAESSEGAAGSGLEIVAHGPDASRWLAQSRDGAVLLGSVGGPIMPLDPSVDRKALCFDRKGERAATWRSEQGEFLVEWWDAVSGEKTGEQRIEVEADEPWLARGESGWLAVTGPDSGLQLFDLESGELQWSLPDPDAGILRLSVSPKGDAVAGFMWPRFVMIGSRERGWSEQIKMTDGTMGPMVFSPDGRWLISGNDENRVAIHDVETAARIRVLSGHRAPLAKLAVSPDGRTLASSSSDRTMRLWHLPTWRELGVMERGHVMSYLGFSNDSESLLVAPWNHSLRLLPETKEGGATSP</sequence>
<keyword evidence="2 6" id="KW-0547">Nucleotide-binding</keyword>
<dbReference type="SUPFAM" id="SSF56112">
    <property type="entry name" value="Protein kinase-like (PK-like)"/>
    <property type="match status" value="1"/>
</dbReference>
<dbReference type="Pfam" id="PF00069">
    <property type="entry name" value="Pkinase"/>
    <property type="match status" value="1"/>
</dbReference>
<keyword evidence="4 6" id="KW-0067">ATP-binding</keyword>
<feature type="binding site" evidence="6">
    <location>
        <position position="71"/>
    </location>
    <ligand>
        <name>ATP</name>
        <dbReference type="ChEBI" id="CHEBI:30616"/>
    </ligand>
</feature>
<dbReference type="PROSITE" id="PS50294">
    <property type="entry name" value="WD_REPEATS_REGION"/>
    <property type="match status" value="3"/>
</dbReference>
<evidence type="ECO:0000256" key="1">
    <source>
        <dbReference type="ARBA" id="ARBA00022679"/>
    </source>
</evidence>
<feature type="repeat" description="WD" evidence="5">
    <location>
        <begin position="518"/>
        <end position="552"/>
    </location>
</feature>
<dbReference type="PANTHER" id="PTHR43289">
    <property type="entry name" value="MITOGEN-ACTIVATED PROTEIN KINASE KINASE KINASE 20-RELATED"/>
    <property type="match status" value="1"/>
</dbReference>
<name>A0ABM7RDY5_9BACT</name>
<dbReference type="PROSITE" id="PS50082">
    <property type="entry name" value="WD_REPEATS_2"/>
    <property type="match status" value="4"/>
</dbReference>
<keyword evidence="5" id="KW-0853">WD repeat</keyword>
<evidence type="ECO:0000256" key="2">
    <source>
        <dbReference type="ARBA" id="ARBA00022741"/>
    </source>
</evidence>
<dbReference type="RefSeq" id="WP_338686725.1">
    <property type="nucleotide sequence ID" value="NZ_AP024702.1"/>
</dbReference>
<keyword evidence="3" id="KW-0418">Kinase</keyword>
<feature type="domain" description="Protein kinase" evidence="7">
    <location>
        <begin position="42"/>
        <end position="286"/>
    </location>
</feature>
<dbReference type="InterPro" id="IPR015943">
    <property type="entry name" value="WD40/YVTN_repeat-like_dom_sf"/>
</dbReference>
<dbReference type="SMART" id="SM00320">
    <property type="entry name" value="WD40"/>
    <property type="match status" value="5"/>
</dbReference>
<proteinExistence type="predicted"/>
<evidence type="ECO:0000256" key="5">
    <source>
        <dbReference type="PROSITE-ProRule" id="PRU00221"/>
    </source>
</evidence>
<dbReference type="InterPro" id="IPR017441">
    <property type="entry name" value="Protein_kinase_ATP_BS"/>
</dbReference>
<evidence type="ECO:0000313" key="8">
    <source>
        <dbReference type="EMBL" id="BCX49907.1"/>
    </source>
</evidence>
<dbReference type="CDD" id="cd14014">
    <property type="entry name" value="STKc_PknB_like"/>
    <property type="match status" value="1"/>
</dbReference>
<dbReference type="PROSITE" id="PS00107">
    <property type="entry name" value="PROTEIN_KINASE_ATP"/>
    <property type="match status" value="1"/>
</dbReference>
<dbReference type="Gene3D" id="3.30.200.20">
    <property type="entry name" value="Phosphorylase Kinase, domain 1"/>
    <property type="match status" value="1"/>
</dbReference>
<feature type="repeat" description="WD" evidence="5">
    <location>
        <begin position="715"/>
        <end position="756"/>
    </location>
</feature>
<accession>A0ABM7RDY5</accession>
<protein>
    <submittedName>
        <fullName evidence="8">F-box/WD repeat-containing protein isoform 1</fullName>
    </submittedName>
</protein>